<feature type="compositionally biased region" description="Low complexity" evidence="9">
    <location>
        <begin position="675"/>
        <end position="686"/>
    </location>
</feature>
<dbReference type="CDD" id="cd04709">
    <property type="entry name" value="BAH_MTA"/>
    <property type="match status" value="1"/>
</dbReference>
<dbReference type="CDD" id="cd11661">
    <property type="entry name" value="SANT_MTA3_like"/>
    <property type="match status" value="1"/>
</dbReference>
<organism evidence="13">
    <name type="scientific">Aceria tosichella</name>
    <name type="common">wheat curl mite</name>
    <dbReference type="NCBI Taxonomy" id="561515"/>
    <lineage>
        <taxon>Eukaryota</taxon>
        <taxon>Metazoa</taxon>
        <taxon>Ecdysozoa</taxon>
        <taxon>Arthropoda</taxon>
        <taxon>Chelicerata</taxon>
        <taxon>Arachnida</taxon>
        <taxon>Acari</taxon>
        <taxon>Acariformes</taxon>
        <taxon>Trombidiformes</taxon>
        <taxon>Prostigmata</taxon>
        <taxon>Eupodina</taxon>
        <taxon>Eriophyoidea</taxon>
        <taxon>Eriophyidae</taxon>
        <taxon>Eriophyinae</taxon>
        <taxon>Aceriini</taxon>
        <taxon>Aceria</taxon>
    </lineage>
</organism>
<keyword evidence="7" id="KW-0539">Nucleus</keyword>
<proteinExistence type="inferred from homology"/>
<dbReference type="InterPro" id="IPR040138">
    <property type="entry name" value="MIER/MTA"/>
</dbReference>
<dbReference type="Pfam" id="PF01426">
    <property type="entry name" value="BAH"/>
    <property type="match status" value="1"/>
</dbReference>
<dbReference type="InterPro" id="IPR017884">
    <property type="entry name" value="SANT_dom"/>
</dbReference>
<dbReference type="GO" id="GO:0003714">
    <property type="term" value="F:transcription corepressor activity"/>
    <property type="evidence" value="ECO:0007669"/>
    <property type="project" value="TreeGrafter"/>
</dbReference>
<dbReference type="PANTHER" id="PTHR10865">
    <property type="entry name" value="METASTASIS-ASSOCIATED PROTEIN AND MESODERM INDUCTION EARLY RESPONSE PROTEIN"/>
    <property type="match status" value="1"/>
</dbReference>
<feature type="domain" description="SANT" evidence="12">
    <location>
        <begin position="575"/>
        <end position="627"/>
    </location>
</feature>
<dbReference type="InterPro" id="IPR001025">
    <property type="entry name" value="BAH_dom"/>
</dbReference>
<evidence type="ECO:0000256" key="6">
    <source>
        <dbReference type="ARBA" id="ARBA00023125"/>
    </source>
</evidence>
<name>A0A6G1S7W6_9ACAR</name>
<evidence type="ECO:0000256" key="7">
    <source>
        <dbReference type="ARBA" id="ARBA00023242"/>
    </source>
</evidence>
<feature type="compositionally biased region" description="Polar residues" evidence="9">
    <location>
        <begin position="178"/>
        <end position="190"/>
    </location>
</feature>
<dbReference type="InterPro" id="IPR009057">
    <property type="entry name" value="Homeodomain-like_sf"/>
</dbReference>
<dbReference type="PROSITE" id="PS51156">
    <property type="entry name" value="ELM2"/>
    <property type="match status" value="1"/>
</dbReference>
<feature type="region of interest" description="Disordered" evidence="9">
    <location>
        <begin position="146"/>
        <end position="234"/>
    </location>
</feature>
<feature type="compositionally biased region" description="Low complexity" evidence="9">
    <location>
        <begin position="87"/>
        <end position="99"/>
    </location>
</feature>
<dbReference type="Gene3D" id="2.30.30.490">
    <property type="match status" value="1"/>
</dbReference>
<dbReference type="Pfam" id="PF00249">
    <property type="entry name" value="Myb_DNA-binding"/>
    <property type="match status" value="1"/>
</dbReference>
<dbReference type="InterPro" id="IPR043151">
    <property type="entry name" value="BAH_sf"/>
</dbReference>
<keyword evidence="3" id="KW-0479">Metal-binding</keyword>
<keyword evidence="5" id="KW-0862">Zinc</keyword>
<dbReference type="SMART" id="SM00439">
    <property type="entry name" value="BAH"/>
    <property type="match status" value="1"/>
</dbReference>
<dbReference type="GO" id="GO:0016581">
    <property type="term" value="C:NuRD complex"/>
    <property type="evidence" value="ECO:0007669"/>
    <property type="project" value="TreeGrafter"/>
</dbReference>
<dbReference type="PANTHER" id="PTHR10865:SF29">
    <property type="entry name" value="METASTASIS ASSOCIATED 1-LIKE, ISOFORM D"/>
    <property type="match status" value="1"/>
</dbReference>
<dbReference type="SMART" id="SM00717">
    <property type="entry name" value="SANT"/>
    <property type="match status" value="1"/>
</dbReference>
<comment type="subcellular location">
    <subcellularLocation>
        <location evidence="1">Nucleus</location>
    </subcellularLocation>
</comment>
<protein>
    <submittedName>
        <fullName evidence="13">Metastasis-associated protein MTA3</fullName>
    </submittedName>
</protein>
<dbReference type="FunFam" id="1.10.10.60:FF:000012">
    <property type="entry name" value="Metastasis-associated 1 family, member 3"/>
    <property type="match status" value="1"/>
</dbReference>
<dbReference type="Pfam" id="PF01448">
    <property type="entry name" value="ELM2"/>
    <property type="match status" value="1"/>
</dbReference>
<dbReference type="Gene3D" id="4.10.1240.50">
    <property type="match status" value="1"/>
</dbReference>
<dbReference type="GO" id="GO:0003677">
    <property type="term" value="F:DNA binding"/>
    <property type="evidence" value="ECO:0007669"/>
    <property type="project" value="UniProtKB-KW"/>
</dbReference>
<evidence type="ECO:0000259" key="11">
    <source>
        <dbReference type="PROSITE" id="PS51156"/>
    </source>
</evidence>
<dbReference type="FunFam" id="4.10.1240.50:FF:000001">
    <property type="entry name" value="Metastasis-associated 1 family, member 3"/>
    <property type="match status" value="1"/>
</dbReference>
<evidence type="ECO:0000259" key="12">
    <source>
        <dbReference type="PROSITE" id="PS51293"/>
    </source>
</evidence>
<dbReference type="AlphaFoldDB" id="A0A6G1S7W6"/>
<dbReference type="GO" id="GO:0008270">
    <property type="term" value="F:zinc ion binding"/>
    <property type="evidence" value="ECO:0007669"/>
    <property type="project" value="UniProtKB-KW"/>
</dbReference>
<dbReference type="GO" id="GO:0000122">
    <property type="term" value="P:negative regulation of transcription by RNA polymerase II"/>
    <property type="evidence" value="ECO:0007669"/>
    <property type="project" value="TreeGrafter"/>
</dbReference>
<evidence type="ECO:0000256" key="5">
    <source>
        <dbReference type="ARBA" id="ARBA00022833"/>
    </source>
</evidence>
<dbReference type="SMART" id="SM01189">
    <property type="entry name" value="ELM2"/>
    <property type="match status" value="1"/>
</dbReference>
<dbReference type="GO" id="GO:0042826">
    <property type="term" value="F:histone deacetylase binding"/>
    <property type="evidence" value="ECO:0007669"/>
    <property type="project" value="TreeGrafter"/>
</dbReference>
<keyword evidence="6" id="KW-0238">DNA-binding</keyword>
<dbReference type="PROSITE" id="PS51038">
    <property type="entry name" value="BAH"/>
    <property type="match status" value="1"/>
</dbReference>
<feature type="region of interest" description="Disordered" evidence="9">
    <location>
        <begin position="661"/>
        <end position="686"/>
    </location>
</feature>
<keyword evidence="4" id="KW-0863">Zinc-finger</keyword>
<comment type="similarity">
    <text evidence="8">Belongs to the metastasis-associated protein family.</text>
</comment>
<dbReference type="EMBL" id="GGYP01001707">
    <property type="protein sequence ID" value="MDE46478.1"/>
    <property type="molecule type" value="Transcribed_RNA"/>
</dbReference>
<reference evidence="13" key="1">
    <citation type="submission" date="2018-10" db="EMBL/GenBank/DDBJ databases">
        <title>Transcriptome assembly of Aceria tosichella (Wheat curl mite) Type 2.</title>
        <authorList>
            <person name="Scully E.D."/>
            <person name="Geib S.M."/>
            <person name="Palmer N.A."/>
            <person name="Gupta A.K."/>
            <person name="Sarath G."/>
            <person name="Tatineni S."/>
        </authorList>
    </citation>
    <scope>NUCLEOTIDE SEQUENCE</scope>
    <source>
        <strain evidence="13">LincolnNE</strain>
    </source>
</reference>
<evidence type="ECO:0000259" key="10">
    <source>
        <dbReference type="PROSITE" id="PS51038"/>
    </source>
</evidence>
<keyword evidence="2" id="KW-0597">Phosphoprotein</keyword>
<dbReference type="SUPFAM" id="SSF46689">
    <property type="entry name" value="Homeodomain-like"/>
    <property type="match status" value="1"/>
</dbReference>
<feature type="region of interest" description="Disordered" evidence="9">
    <location>
        <begin position="64"/>
        <end position="104"/>
    </location>
</feature>
<dbReference type="Gene3D" id="1.10.10.60">
    <property type="entry name" value="Homeodomain-like"/>
    <property type="match status" value="1"/>
</dbReference>
<dbReference type="InterPro" id="IPR001005">
    <property type="entry name" value="SANT/Myb"/>
</dbReference>
<feature type="domain" description="BAH" evidence="10">
    <location>
        <begin position="310"/>
        <end position="450"/>
    </location>
</feature>
<evidence type="ECO:0000256" key="3">
    <source>
        <dbReference type="ARBA" id="ARBA00022723"/>
    </source>
</evidence>
<feature type="region of interest" description="Disordered" evidence="9">
    <location>
        <begin position="743"/>
        <end position="769"/>
    </location>
</feature>
<sequence>MNFNQLTAAAAAAAAGNPSNINMNSFTTAVSNLLANTNIDLSQLASLSSQLSGQSLGAAAANIQPPPQAQIPSSRHNLPQAHHHRNSNNSSVASMNSNSHLTSSMSNLANATDAALAGLPASLSNLTSTALADLAASAAAAHQPSNVRTSSASLQSAHHRSSSSSSSQHHHLNHHSSATLTAAHQQTSNAAKALAAHQSHSISMPHHRHSSSSSHNAHSSPYNNINSNNISKNSLSNNSNLNNSFNASFINLNNSYLNNNNSNNVNNNLNSTSLSTGTVSTSATAASTSSQPTIIATNNINSVCPPKNSTCYRIGDCVYYESTPASPLQIGKIDEICKISGDNIEVKVVSFFRRRDISSSLMTLADKYQYDEVQEEEIKQMSEKDKAILRQRELFYSRQIETIPATAIRGKCTVQLLNESETLESYISKEDHYFYTLVYDPQQKTITADRGEIRVGSRYQAEVQPTRIYNPQAGGDPADPRDLNEMETLVYTPEHNLTDDDINKFLTIAKSVGTFARALDCSSSIKQPSLHLTAASASRDVTLLYAMHLLHQNNYDLGKACCALVPSTGPVLCRDEIEEWTAGEATLFEEAIEKYGREFNEIRQDFLPWKSVKNIVEYYYMWKTTDRSINQRRMKALEAENKVTLLYISDPENKSLNNIARASSTDREGAKKTPTGSASGYSTGGSTSAAVVAASSTVKEEGAIESTNATLKRRQVTEQLPKHSTPGENLRFIATQKFKKTRAESITKKQWRHMSRRPWERRVRAALPK</sequence>
<feature type="compositionally biased region" description="Low complexity" evidence="9">
    <location>
        <begin position="211"/>
        <end position="234"/>
    </location>
</feature>
<feature type="domain" description="ELM2" evidence="11">
    <location>
        <begin position="451"/>
        <end position="568"/>
    </location>
</feature>
<evidence type="ECO:0000256" key="4">
    <source>
        <dbReference type="ARBA" id="ARBA00022771"/>
    </source>
</evidence>
<evidence type="ECO:0000313" key="13">
    <source>
        <dbReference type="EMBL" id="MDE46478.1"/>
    </source>
</evidence>
<evidence type="ECO:0000256" key="2">
    <source>
        <dbReference type="ARBA" id="ARBA00022553"/>
    </source>
</evidence>
<evidence type="ECO:0000256" key="1">
    <source>
        <dbReference type="ARBA" id="ARBA00004123"/>
    </source>
</evidence>
<dbReference type="PROSITE" id="PS51293">
    <property type="entry name" value="SANT"/>
    <property type="match status" value="1"/>
</dbReference>
<dbReference type="GO" id="GO:0003682">
    <property type="term" value="F:chromatin binding"/>
    <property type="evidence" value="ECO:0007669"/>
    <property type="project" value="InterPro"/>
</dbReference>
<dbReference type="GO" id="GO:0003713">
    <property type="term" value="F:transcription coactivator activity"/>
    <property type="evidence" value="ECO:0007669"/>
    <property type="project" value="TreeGrafter"/>
</dbReference>
<evidence type="ECO:0000256" key="9">
    <source>
        <dbReference type="SAM" id="MobiDB-lite"/>
    </source>
</evidence>
<evidence type="ECO:0000256" key="8">
    <source>
        <dbReference type="ARBA" id="ARBA00093454"/>
    </source>
</evidence>
<accession>A0A6G1S7W6</accession>
<gene>
    <name evidence="13" type="primary">Mta3</name>
    <name evidence="13" type="ORF">g.17609</name>
</gene>
<dbReference type="InterPro" id="IPR000949">
    <property type="entry name" value="ELM2_dom"/>
</dbReference>
<feature type="compositionally biased region" description="Low complexity" evidence="9">
    <location>
        <begin position="150"/>
        <end position="167"/>
    </location>
</feature>